<reference evidence="1" key="1">
    <citation type="submission" date="2022-11" db="EMBL/GenBank/DDBJ databases">
        <authorList>
            <person name="Morgan W.R."/>
            <person name="Tartar A."/>
        </authorList>
    </citation>
    <scope>NUCLEOTIDE SEQUENCE</scope>
    <source>
        <strain evidence="1">ARSEF 373</strain>
    </source>
</reference>
<organism evidence="1 2">
    <name type="scientific">Lagenidium giganteum</name>
    <dbReference type="NCBI Taxonomy" id="4803"/>
    <lineage>
        <taxon>Eukaryota</taxon>
        <taxon>Sar</taxon>
        <taxon>Stramenopiles</taxon>
        <taxon>Oomycota</taxon>
        <taxon>Peronosporomycetes</taxon>
        <taxon>Pythiales</taxon>
        <taxon>Pythiaceae</taxon>
    </lineage>
</organism>
<dbReference type="AlphaFoldDB" id="A0AAV2YVS9"/>
<proteinExistence type="predicted"/>
<dbReference type="Proteomes" id="UP001146120">
    <property type="component" value="Unassembled WGS sequence"/>
</dbReference>
<reference evidence="1" key="2">
    <citation type="journal article" date="2023" name="Microbiol Resour">
        <title>Decontamination and Annotation of the Draft Genome Sequence of the Oomycete Lagenidium giganteum ARSEF 373.</title>
        <authorList>
            <person name="Morgan W.R."/>
            <person name="Tartar A."/>
        </authorList>
    </citation>
    <scope>NUCLEOTIDE SEQUENCE</scope>
    <source>
        <strain evidence="1">ARSEF 373</strain>
    </source>
</reference>
<dbReference type="EMBL" id="DAKRPA010000133">
    <property type="protein sequence ID" value="DAZ97509.1"/>
    <property type="molecule type" value="Genomic_DNA"/>
</dbReference>
<comment type="caution">
    <text evidence="1">The sequence shown here is derived from an EMBL/GenBank/DDBJ whole genome shotgun (WGS) entry which is preliminary data.</text>
</comment>
<evidence type="ECO:0000313" key="1">
    <source>
        <dbReference type="EMBL" id="DAZ97509.1"/>
    </source>
</evidence>
<gene>
    <name evidence="1" type="ORF">N0F65_009777</name>
</gene>
<evidence type="ECO:0000313" key="2">
    <source>
        <dbReference type="Proteomes" id="UP001146120"/>
    </source>
</evidence>
<sequence length="46" mass="4983">MIAVSLRIYANRADYDDNDGQPLKASASVNGRGKDEDCALIVEVPM</sequence>
<name>A0AAV2YVS9_9STRA</name>
<protein>
    <submittedName>
        <fullName evidence="1">Uncharacterized protein</fullName>
    </submittedName>
</protein>
<keyword evidence="2" id="KW-1185">Reference proteome</keyword>
<accession>A0AAV2YVS9</accession>